<dbReference type="InterPro" id="IPR019734">
    <property type="entry name" value="TPR_rpt"/>
</dbReference>
<dbReference type="PROSITE" id="PS50943">
    <property type="entry name" value="HTH_CROC1"/>
    <property type="match status" value="1"/>
</dbReference>
<dbReference type="Pfam" id="PF01381">
    <property type="entry name" value="HTH_3"/>
    <property type="match status" value="1"/>
</dbReference>
<accession>A0A9X2S672</accession>
<dbReference type="Gene3D" id="1.25.40.10">
    <property type="entry name" value="Tetratricopeptide repeat domain"/>
    <property type="match status" value="1"/>
</dbReference>
<comment type="caution">
    <text evidence="2">The sequence shown here is derived from an EMBL/GenBank/DDBJ whole genome shotgun (WGS) entry which is preliminary data.</text>
</comment>
<proteinExistence type="predicted"/>
<gene>
    <name evidence="2" type="ORF">NSA23_13275</name>
</gene>
<name>A0A9X2S672_9FIRM</name>
<dbReference type="AlphaFoldDB" id="A0A9X2S672"/>
<reference evidence="2" key="1">
    <citation type="submission" date="2022-07" db="EMBL/GenBank/DDBJ databases">
        <title>Enhanced cultured diversity of the mouse gut microbiota enables custom-made synthetic communities.</title>
        <authorList>
            <person name="Afrizal A."/>
        </authorList>
    </citation>
    <scope>NUCLEOTIDE SEQUENCE</scope>
    <source>
        <strain evidence="2">DSM 29482</strain>
    </source>
</reference>
<organism evidence="2 3">
    <name type="scientific">Anaerosalibacter massiliensis</name>
    <dbReference type="NCBI Taxonomy" id="1347392"/>
    <lineage>
        <taxon>Bacteria</taxon>
        <taxon>Bacillati</taxon>
        <taxon>Bacillota</taxon>
        <taxon>Tissierellia</taxon>
        <taxon>Tissierellales</taxon>
        <taxon>Sporanaerobacteraceae</taxon>
        <taxon>Anaerosalibacter</taxon>
    </lineage>
</organism>
<evidence type="ECO:0000313" key="3">
    <source>
        <dbReference type="Proteomes" id="UP001142078"/>
    </source>
</evidence>
<dbReference type="GO" id="GO:0003677">
    <property type="term" value="F:DNA binding"/>
    <property type="evidence" value="ECO:0007669"/>
    <property type="project" value="InterPro"/>
</dbReference>
<dbReference type="SMART" id="SM00530">
    <property type="entry name" value="HTH_XRE"/>
    <property type="match status" value="1"/>
</dbReference>
<dbReference type="InterPro" id="IPR011990">
    <property type="entry name" value="TPR-like_helical_dom_sf"/>
</dbReference>
<keyword evidence="3" id="KW-1185">Reference proteome</keyword>
<dbReference type="SMART" id="SM00028">
    <property type="entry name" value="TPR"/>
    <property type="match status" value="2"/>
</dbReference>
<dbReference type="SUPFAM" id="SSF48452">
    <property type="entry name" value="TPR-like"/>
    <property type="match status" value="1"/>
</dbReference>
<dbReference type="RefSeq" id="WP_042682643.1">
    <property type="nucleotide sequence ID" value="NZ_CABKTM010000049.1"/>
</dbReference>
<dbReference type="Gene3D" id="1.10.260.40">
    <property type="entry name" value="lambda repressor-like DNA-binding domains"/>
    <property type="match status" value="1"/>
</dbReference>
<dbReference type="EMBL" id="JANJZL010000011">
    <property type="protein sequence ID" value="MCR2045074.1"/>
    <property type="molecule type" value="Genomic_DNA"/>
</dbReference>
<dbReference type="Proteomes" id="UP001142078">
    <property type="component" value="Unassembled WGS sequence"/>
</dbReference>
<dbReference type="InterPro" id="IPR010982">
    <property type="entry name" value="Lambda_DNA-bd_dom_sf"/>
</dbReference>
<feature type="domain" description="HTH cro/C1-type" evidence="1">
    <location>
        <begin position="13"/>
        <end position="49"/>
    </location>
</feature>
<evidence type="ECO:0000313" key="2">
    <source>
        <dbReference type="EMBL" id="MCR2045074.1"/>
    </source>
</evidence>
<protein>
    <submittedName>
        <fullName evidence="2">Helix-turn-helix domain-containing protein</fullName>
    </submittedName>
</protein>
<dbReference type="InterPro" id="IPR001387">
    <property type="entry name" value="Cro/C1-type_HTH"/>
</dbReference>
<dbReference type="CDD" id="cd00093">
    <property type="entry name" value="HTH_XRE"/>
    <property type="match status" value="1"/>
</dbReference>
<dbReference type="SUPFAM" id="SSF47413">
    <property type="entry name" value="lambda repressor-like DNA-binding domains"/>
    <property type="match status" value="1"/>
</dbReference>
<evidence type="ECO:0000259" key="1">
    <source>
        <dbReference type="PROSITE" id="PS50943"/>
    </source>
</evidence>
<sequence length="255" mass="29806">MDDIIILTPGQRLKAVRKKLGLRQRDLAGKNLSENYISMFENGKRRINIINATYLSHRINEAAEEKGLDFRVAANYFVKSEKDIVKDKCSEWLSQCRNPGNDGYYDIYSNIYKSIFLSNKYNLSDILADSYFLKGNYLYTNGLYRCAIIHFSQGLLYYIKNGEIEKEGNCYFNMAKVYYKMENYDLAIGYFNLAGSTKKVDEEKIKHYKALSFYKLKQYSLAKSNIDNILFKNGRVLELENNITKKLTRNEKNEM</sequence>